<dbReference type="InterPro" id="IPR000683">
    <property type="entry name" value="Gfo/Idh/MocA-like_OxRdtase_N"/>
</dbReference>
<dbReference type="EMBL" id="CP019717">
    <property type="protein sequence ID" value="QHZ51647.1"/>
    <property type="molecule type" value="Genomic_DNA"/>
</dbReference>
<organism evidence="3 5">
    <name type="scientific">Paenibacillus larvae subsp. larvae</name>
    <dbReference type="NCBI Taxonomy" id="147375"/>
    <lineage>
        <taxon>Bacteria</taxon>
        <taxon>Bacillati</taxon>
        <taxon>Bacillota</taxon>
        <taxon>Bacilli</taxon>
        <taxon>Bacillales</taxon>
        <taxon>Paenibacillaceae</taxon>
        <taxon>Paenibacillus</taxon>
    </lineage>
</organism>
<reference evidence="3 6" key="2">
    <citation type="journal article" date="2020" name="Int. J. Med. Microbiol.">
        <title>Discovery of Paenibacillus larvae ERIC V: Phenotypic and genomic comparison to genotypes ERIC I-IV reveal different inventories of virulence factors which correlate with epidemiological prevalences of American Foulbrood.</title>
        <authorList>
            <person name="Beims H."/>
            <person name="Bunk B."/>
            <person name="Erler S."/>
            <person name="Mohr K.I."/>
            <person name="Sproer C."/>
            <person name="Pradella S."/>
            <person name="Gunther G."/>
            <person name="Rohde M."/>
            <person name="von der Ohe W."/>
            <person name="Steinert M."/>
        </authorList>
    </citation>
    <scope>NUCLEOTIDE SEQUENCE</scope>
    <source>
        <strain evidence="3">Eric_III</strain>
        <strain evidence="4">Eric_V</strain>
    </source>
</reference>
<gene>
    <name evidence="3" type="ORF">ERICIII_02606</name>
    <name evidence="4" type="ORF">ERICV_02509</name>
</gene>
<feature type="domain" description="Gfo/Idh/MocA-like oxidoreductase N-terminal" evidence="1">
    <location>
        <begin position="2"/>
        <end position="118"/>
    </location>
</feature>
<evidence type="ECO:0000313" key="5">
    <source>
        <dbReference type="Proteomes" id="UP000239833"/>
    </source>
</evidence>
<dbReference type="Gene3D" id="3.40.50.720">
    <property type="entry name" value="NAD(P)-binding Rossmann-like Domain"/>
    <property type="match status" value="1"/>
</dbReference>
<dbReference type="Proteomes" id="UP000464330">
    <property type="component" value="Chromosome"/>
</dbReference>
<reference evidence="5" key="1">
    <citation type="submission" date="2017-02" db="EMBL/GenBank/DDBJ databases">
        <title>Delineation of Paenibacillus larvae strains originating from foulbrood outbreaks.</title>
        <authorList>
            <person name="Beims H."/>
            <person name="Bunk B."/>
            <person name="Sproeer C."/>
            <person name="Mohr K.I."/>
            <person name="Pradella S."/>
            <person name="Guenther G."/>
            <person name="Rohde M."/>
            <person name="von der Ohe W."/>
            <person name="Steinert M."/>
        </authorList>
    </citation>
    <scope>NUCLEOTIDE SEQUENCE [LARGE SCALE GENOMIC DNA]</scope>
    <source>
        <strain evidence="5">Eric_III</strain>
    </source>
</reference>
<evidence type="ECO:0000259" key="1">
    <source>
        <dbReference type="Pfam" id="PF01408"/>
    </source>
</evidence>
<dbReference type="STRING" id="147375.BXP28_04250"/>
<sequence>MIRIGVIGAGRWGMNLIRTFQELGHLYAVAETSTSLRSALAVHYPQARLYASHKDLLESGAEAVIIAAPATDHYPLAKQSLEQGLDVFVEKPMTLTSAEAEDLVQIAKGKGRVLMVGHLLVHQPAVQWIRKAIGKGMIGRVHSLAHTRRKLGKIRKAENVLWSLGVHDLAVCLHLLDADPVEVKAYGKRLIQRDIEDEVELHLTFPYGVKASLYCSWLWPEQERRLLIRGTEGMFVYEEEHQTVTLHRKWVKDDLNIEDKNREVVFTGHAQPLLLECRHFIDCVKNRAVPLTDGESGAAVIRVLEQAMQEVD</sequence>
<dbReference type="InterPro" id="IPR051450">
    <property type="entry name" value="Gfo/Idh/MocA_Oxidoreductases"/>
</dbReference>
<feature type="domain" description="GFO/IDH/MocA-like oxidoreductase" evidence="2">
    <location>
        <begin position="127"/>
        <end position="235"/>
    </location>
</feature>
<accession>A0A2L1U1D3</accession>
<name>A0A2L1U1D3_9BACL</name>
<dbReference type="Gene3D" id="3.30.360.10">
    <property type="entry name" value="Dihydrodipicolinate Reductase, domain 2"/>
    <property type="match status" value="1"/>
</dbReference>
<evidence type="ECO:0000313" key="3">
    <source>
        <dbReference type="EMBL" id="AVF26745.1"/>
    </source>
</evidence>
<dbReference type="PANTHER" id="PTHR43377">
    <property type="entry name" value="BILIVERDIN REDUCTASE A"/>
    <property type="match status" value="1"/>
</dbReference>
<dbReference type="Pfam" id="PF22725">
    <property type="entry name" value="GFO_IDH_MocA_C3"/>
    <property type="match status" value="1"/>
</dbReference>
<dbReference type="RefSeq" id="WP_077995462.1">
    <property type="nucleotide sequence ID" value="NZ_CP019655.1"/>
</dbReference>
<dbReference type="GO" id="GO:0000166">
    <property type="term" value="F:nucleotide binding"/>
    <property type="evidence" value="ECO:0007669"/>
    <property type="project" value="InterPro"/>
</dbReference>
<dbReference type="Proteomes" id="UP000239833">
    <property type="component" value="Chromosome"/>
</dbReference>
<dbReference type="InterPro" id="IPR055170">
    <property type="entry name" value="GFO_IDH_MocA-like_dom"/>
</dbReference>
<evidence type="ECO:0000313" key="4">
    <source>
        <dbReference type="EMBL" id="QHZ51647.1"/>
    </source>
</evidence>
<accession>A0A8B6WUV4</accession>
<dbReference type="SUPFAM" id="SSF55347">
    <property type="entry name" value="Glyceraldehyde-3-phosphate dehydrogenase-like, C-terminal domain"/>
    <property type="match status" value="1"/>
</dbReference>
<evidence type="ECO:0000313" key="6">
    <source>
        <dbReference type="Proteomes" id="UP000464330"/>
    </source>
</evidence>
<dbReference type="GeneID" id="64219268"/>
<evidence type="ECO:0000259" key="2">
    <source>
        <dbReference type="Pfam" id="PF22725"/>
    </source>
</evidence>
<accession>A0A6C0QSY6</accession>
<dbReference type="PANTHER" id="PTHR43377:SF6">
    <property type="entry name" value="GFO_IDH_MOCA-LIKE OXIDOREDUCTASE N-TERMINAL DOMAIN-CONTAINING PROTEIN"/>
    <property type="match status" value="1"/>
</dbReference>
<proteinExistence type="predicted"/>
<dbReference type="SUPFAM" id="SSF51735">
    <property type="entry name" value="NAD(P)-binding Rossmann-fold domains"/>
    <property type="match status" value="1"/>
</dbReference>
<dbReference type="InterPro" id="IPR036291">
    <property type="entry name" value="NAD(P)-bd_dom_sf"/>
</dbReference>
<dbReference type="Pfam" id="PF01408">
    <property type="entry name" value="GFO_IDH_MocA"/>
    <property type="match status" value="1"/>
</dbReference>
<dbReference type="EMBL" id="CP019655">
    <property type="protein sequence ID" value="AVF26745.1"/>
    <property type="molecule type" value="Genomic_DNA"/>
</dbReference>
<protein>
    <submittedName>
        <fullName evidence="3">Dehydrogenase-like protein</fullName>
    </submittedName>
</protein>
<dbReference type="AlphaFoldDB" id="A0A2L1U1D3"/>